<dbReference type="EMBL" id="VSSQ01129489">
    <property type="protein sequence ID" value="MPN57667.1"/>
    <property type="molecule type" value="Genomic_DNA"/>
</dbReference>
<evidence type="ECO:0000313" key="1">
    <source>
        <dbReference type="EMBL" id="MPN57667.1"/>
    </source>
</evidence>
<reference evidence="1" key="1">
    <citation type="submission" date="2019-08" db="EMBL/GenBank/DDBJ databases">
        <authorList>
            <person name="Kucharzyk K."/>
            <person name="Murdoch R.W."/>
            <person name="Higgins S."/>
            <person name="Loffler F."/>
        </authorList>
    </citation>
    <scope>NUCLEOTIDE SEQUENCE</scope>
</reference>
<sequence>MPTAQAATENCVVFEQPPTGGSSHLSNNALPEVQPVFRVTVRVTGPRNTQVFLQNTFTKPEAASSSSSAT</sequence>
<comment type="caution">
    <text evidence="1">The sequence shown here is derived from an EMBL/GenBank/DDBJ whole genome shotgun (WGS) entry which is preliminary data.</text>
</comment>
<protein>
    <submittedName>
        <fullName evidence="1">Uncharacterized protein</fullName>
    </submittedName>
</protein>
<name>A0A645J2N2_9ZZZZ</name>
<organism evidence="1">
    <name type="scientific">bioreactor metagenome</name>
    <dbReference type="NCBI Taxonomy" id="1076179"/>
    <lineage>
        <taxon>unclassified sequences</taxon>
        <taxon>metagenomes</taxon>
        <taxon>ecological metagenomes</taxon>
    </lineage>
</organism>
<accession>A0A645J2N2</accession>
<proteinExistence type="predicted"/>
<dbReference type="AlphaFoldDB" id="A0A645J2N2"/>
<gene>
    <name evidence="1" type="ORF">SDC9_205361</name>
</gene>